<protein>
    <submittedName>
        <fullName evidence="2">Uncharacterized protein</fullName>
    </submittedName>
</protein>
<feature type="region of interest" description="Disordered" evidence="1">
    <location>
        <begin position="135"/>
        <end position="155"/>
    </location>
</feature>
<comment type="caution">
    <text evidence="2">The sequence shown here is derived from an EMBL/GenBank/DDBJ whole genome shotgun (WGS) entry which is preliminary data.</text>
</comment>
<dbReference type="RefSeq" id="WP_169625569.1">
    <property type="nucleotide sequence ID" value="NZ_JABBNT010000003.1"/>
</dbReference>
<evidence type="ECO:0000313" key="2">
    <source>
        <dbReference type="EMBL" id="NMM45214.1"/>
    </source>
</evidence>
<dbReference type="Proteomes" id="UP000539372">
    <property type="component" value="Unassembled WGS sequence"/>
</dbReference>
<feature type="compositionally biased region" description="Low complexity" evidence="1">
    <location>
        <begin position="57"/>
        <end position="72"/>
    </location>
</feature>
<dbReference type="AlphaFoldDB" id="A0A7Y0E0X5"/>
<proteinExistence type="predicted"/>
<feature type="region of interest" description="Disordered" evidence="1">
    <location>
        <begin position="51"/>
        <end position="72"/>
    </location>
</feature>
<keyword evidence="3" id="KW-1185">Reference proteome</keyword>
<accession>A0A7Y0E0X5</accession>
<sequence length="155" mass="16223">MGEVSAALAVANTVLGMQQASQQRKAQAAQIAHRQQQAALQQRIEERKLARERRQQEATARARFGASGISANGGSAAAVLRGLNKDYDDALADSRAIYSSRMGVPNLLDDGPGLGQIIGLGQDIIGLGQTLSDSFSQKTGGQASKVGTPISYSRG</sequence>
<dbReference type="EMBL" id="JABBNT010000003">
    <property type="protein sequence ID" value="NMM45214.1"/>
    <property type="molecule type" value="Genomic_DNA"/>
</dbReference>
<organism evidence="2 3">
    <name type="scientific">Pacificispira spongiicola</name>
    <dbReference type="NCBI Taxonomy" id="2729598"/>
    <lineage>
        <taxon>Bacteria</taxon>
        <taxon>Pseudomonadati</taxon>
        <taxon>Pseudomonadota</taxon>
        <taxon>Alphaproteobacteria</taxon>
        <taxon>Rhodospirillales</taxon>
        <taxon>Rhodospirillaceae</taxon>
        <taxon>Pacificispira</taxon>
    </lineage>
</organism>
<reference evidence="2 3" key="1">
    <citation type="submission" date="2020-04" db="EMBL/GenBank/DDBJ databases">
        <title>Rhodospirillaceae bacterium KN72 isolated from deep sea.</title>
        <authorList>
            <person name="Zhang D.-C."/>
        </authorList>
    </citation>
    <scope>NUCLEOTIDE SEQUENCE [LARGE SCALE GENOMIC DNA]</scope>
    <source>
        <strain evidence="2 3">KN72</strain>
    </source>
</reference>
<evidence type="ECO:0000313" key="3">
    <source>
        <dbReference type="Proteomes" id="UP000539372"/>
    </source>
</evidence>
<gene>
    <name evidence="2" type="ORF">HH303_12040</name>
</gene>
<evidence type="ECO:0000256" key="1">
    <source>
        <dbReference type="SAM" id="MobiDB-lite"/>
    </source>
</evidence>
<name>A0A7Y0E0X5_9PROT</name>